<dbReference type="InterPro" id="IPR048289">
    <property type="entry name" value="RRM2_NsCP33-like"/>
</dbReference>
<dbReference type="RefSeq" id="WP_169678740.1">
    <property type="nucleotide sequence ID" value="NZ_JABBNU010000003.1"/>
</dbReference>
<comment type="caution">
    <text evidence="3">The sequence shown here is derived from an EMBL/GenBank/DDBJ whole genome shotgun (WGS) entry which is preliminary data.</text>
</comment>
<evidence type="ECO:0000256" key="1">
    <source>
        <dbReference type="ARBA" id="ARBA00022884"/>
    </source>
</evidence>
<keyword evidence="4" id="KW-1185">Reference proteome</keyword>
<dbReference type="PANTHER" id="PTHR48027">
    <property type="entry name" value="HETEROGENEOUS NUCLEAR RIBONUCLEOPROTEIN 87F-RELATED"/>
    <property type="match status" value="1"/>
</dbReference>
<dbReference type="InterPro" id="IPR012677">
    <property type="entry name" value="Nucleotide-bd_a/b_plait_sf"/>
</dbReference>
<dbReference type="Pfam" id="PF00076">
    <property type="entry name" value="RRM_1"/>
    <property type="match status" value="1"/>
</dbReference>
<name>A0A848IX17_9BACT</name>
<gene>
    <name evidence="3" type="ORF">HH304_05390</name>
</gene>
<feature type="domain" description="RRM" evidence="2">
    <location>
        <begin position="1"/>
        <end position="79"/>
    </location>
</feature>
<dbReference type="InterPro" id="IPR035979">
    <property type="entry name" value="RBD_domain_sf"/>
</dbReference>
<dbReference type="SUPFAM" id="SSF54928">
    <property type="entry name" value="RNA-binding domain, RBD"/>
    <property type="match status" value="1"/>
</dbReference>
<evidence type="ECO:0000259" key="2">
    <source>
        <dbReference type="PROSITE" id="PS50102"/>
    </source>
</evidence>
<dbReference type="AlphaFoldDB" id="A0A848IX17"/>
<protein>
    <submittedName>
        <fullName evidence="3">RNA-binding protein</fullName>
    </submittedName>
</protein>
<sequence length="95" mass="10821">MNIYVGNLDYQVNESDLKSIFQEFGSVNDVKIIQDRFNGRSKGFGFVTMNDSDEAEKAIAELDGSTLEDRKLVVNIAREKSDSNSRNNNSYNNRY</sequence>
<dbReference type="SMART" id="SM00360">
    <property type="entry name" value="RRM"/>
    <property type="match status" value="1"/>
</dbReference>
<proteinExistence type="predicted"/>
<organism evidence="3 4">
    <name type="scientific">Marinigracilibium pacificum</name>
    <dbReference type="NCBI Taxonomy" id="2729599"/>
    <lineage>
        <taxon>Bacteria</taxon>
        <taxon>Pseudomonadati</taxon>
        <taxon>Bacteroidota</taxon>
        <taxon>Cytophagia</taxon>
        <taxon>Cytophagales</taxon>
        <taxon>Flammeovirgaceae</taxon>
        <taxon>Marinigracilibium</taxon>
    </lineage>
</organism>
<dbReference type="InterPro" id="IPR052462">
    <property type="entry name" value="SLIRP/GR-RBP-like"/>
</dbReference>
<dbReference type="Gene3D" id="3.30.70.330">
    <property type="match status" value="1"/>
</dbReference>
<reference evidence="3 4" key="1">
    <citation type="submission" date="2020-04" db="EMBL/GenBank/DDBJ databases">
        <title>Flammeovirgaceae bacterium KN852 isolated from deep sea.</title>
        <authorList>
            <person name="Zhang D.-C."/>
        </authorList>
    </citation>
    <scope>NUCLEOTIDE SEQUENCE [LARGE SCALE GENOMIC DNA]</scope>
    <source>
        <strain evidence="3 4">KN852</strain>
    </source>
</reference>
<dbReference type="Proteomes" id="UP000559010">
    <property type="component" value="Unassembled WGS sequence"/>
</dbReference>
<evidence type="ECO:0000313" key="3">
    <source>
        <dbReference type="EMBL" id="NMM47825.1"/>
    </source>
</evidence>
<dbReference type="GO" id="GO:0003723">
    <property type="term" value="F:RNA binding"/>
    <property type="evidence" value="ECO:0007669"/>
    <property type="project" value="UniProtKB-KW"/>
</dbReference>
<accession>A0A848IX17</accession>
<evidence type="ECO:0000313" key="4">
    <source>
        <dbReference type="Proteomes" id="UP000559010"/>
    </source>
</evidence>
<keyword evidence="1" id="KW-0694">RNA-binding</keyword>
<dbReference type="InterPro" id="IPR000504">
    <property type="entry name" value="RRM_dom"/>
</dbReference>
<dbReference type="CDD" id="cd21608">
    <property type="entry name" value="RRM2_NsCP33_like"/>
    <property type="match status" value="1"/>
</dbReference>
<dbReference type="EMBL" id="JABBNU010000003">
    <property type="protein sequence ID" value="NMM47825.1"/>
    <property type="molecule type" value="Genomic_DNA"/>
</dbReference>
<dbReference type="PROSITE" id="PS50102">
    <property type="entry name" value="RRM"/>
    <property type="match status" value="1"/>
</dbReference>